<evidence type="ECO:0000313" key="2">
    <source>
        <dbReference type="EMBL" id="CAD8119380.1"/>
    </source>
</evidence>
<organism evidence="2 3">
    <name type="scientific">Paramecium sonneborni</name>
    <dbReference type="NCBI Taxonomy" id="65129"/>
    <lineage>
        <taxon>Eukaryota</taxon>
        <taxon>Sar</taxon>
        <taxon>Alveolata</taxon>
        <taxon>Ciliophora</taxon>
        <taxon>Intramacronucleata</taxon>
        <taxon>Oligohymenophorea</taxon>
        <taxon>Peniculida</taxon>
        <taxon>Parameciidae</taxon>
        <taxon>Paramecium</taxon>
    </lineage>
</organism>
<dbReference type="AlphaFoldDB" id="A0A8S1QY13"/>
<proteinExistence type="predicted"/>
<feature type="transmembrane region" description="Helical" evidence="1">
    <location>
        <begin position="90"/>
        <end position="107"/>
    </location>
</feature>
<evidence type="ECO:0008006" key="4">
    <source>
        <dbReference type="Google" id="ProtNLM"/>
    </source>
</evidence>
<reference evidence="2" key="1">
    <citation type="submission" date="2021-01" db="EMBL/GenBank/DDBJ databases">
        <authorList>
            <consortium name="Genoscope - CEA"/>
            <person name="William W."/>
        </authorList>
    </citation>
    <scope>NUCLEOTIDE SEQUENCE</scope>
</reference>
<dbReference type="EMBL" id="CAJJDN010000121">
    <property type="protein sequence ID" value="CAD8119380.1"/>
    <property type="molecule type" value="Genomic_DNA"/>
</dbReference>
<comment type="caution">
    <text evidence="2">The sequence shown here is derived from an EMBL/GenBank/DDBJ whole genome shotgun (WGS) entry which is preliminary data.</text>
</comment>
<keyword evidence="1" id="KW-1133">Transmembrane helix</keyword>
<name>A0A8S1QY13_9CILI</name>
<evidence type="ECO:0000313" key="3">
    <source>
        <dbReference type="Proteomes" id="UP000692954"/>
    </source>
</evidence>
<keyword evidence="1" id="KW-0472">Membrane</keyword>
<evidence type="ECO:0000256" key="1">
    <source>
        <dbReference type="SAM" id="Phobius"/>
    </source>
</evidence>
<keyword evidence="3" id="KW-1185">Reference proteome</keyword>
<protein>
    <recommendedName>
        <fullName evidence="4">Transmembrane protein</fullName>
    </recommendedName>
</protein>
<accession>A0A8S1QY13</accession>
<gene>
    <name evidence="2" type="ORF">PSON_ATCC_30995.1.T1210025</name>
</gene>
<dbReference type="Proteomes" id="UP000692954">
    <property type="component" value="Unassembled WGS sequence"/>
</dbReference>
<dbReference type="OrthoDB" id="303759at2759"/>
<sequence>MILRMINIYGFCSNNYNYHKIVGTLPGRDNKELKENLEKFTRIYQQVDLRQIQREQIQKQSLKFIQQNIEARQFGEESQVIQKREEQLSIYLKMMGIFFFGMLIYLGKDTYTFLKNPRNVLLYDENTGKTYYTTKAEFEKIKAGEKINKEYKEFRFKVLSKQQDQKELKKDKDSLF</sequence>
<keyword evidence="1" id="KW-0812">Transmembrane</keyword>